<comment type="caution">
    <text evidence="15">The sequence shown here is derived from an EMBL/GenBank/DDBJ whole genome shotgun (WGS) entry which is preliminary data.</text>
</comment>
<comment type="similarity">
    <text evidence="2 12">Belongs to the peptidase M48B family.</text>
</comment>
<evidence type="ECO:0000256" key="8">
    <source>
        <dbReference type="ARBA" id="ARBA00022833"/>
    </source>
</evidence>
<dbReference type="NCBIfam" id="NF002363">
    <property type="entry name" value="PRK01345.1"/>
    <property type="match status" value="1"/>
</dbReference>
<organism evidence="15 16">
    <name type="scientific">Propylenella binzhouense</name>
    <dbReference type="NCBI Taxonomy" id="2555902"/>
    <lineage>
        <taxon>Bacteria</taxon>
        <taxon>Pseudomonadati</taxon>
        <taxon>Pseudomonadota</taxon>
        <taxon>Alphaproteobacteria</taxon>
        <taxon>Hyphomicrobiales</taxon>
        <taxon>Propylenellaceae</taxon>
        <taxon>Propylenella</taxon>
    </lineage>
</organism>
<dbReference type="InterPro" id="IPR022919">
    <property type="entry name" value="Pept_M48_protease_HtpX"/>
</dbReference>
<feature type="domain" description="Peptidase M48" evidence="14">
    <location>
        <begin position="70"/>
        <end position="277"/>
    </location>
</feature>
<dbReference type="InterPro" id="IPR050083">
    <property type="entry name" value="HtpX_protease"/>
</dbReference>
<feature type="region of interest" description="Disordered" evidence="13">
    <location>
        <begin position="283"/>
        <end position="318"/>
    </location>
</feature>
<evidence type="ECO:0000313" key="15">
    <source>
        <dbReference type="EMBL" id="MYZ49404.1"/>
    </source>
</evidence>
<name>A0A964T6P1_9HYPH</name>
<dbReference type="Gene3D" id="3.30.2010.10">
    <property type="entry name" value="Metalloproteases ('zincins'), catalytic domain"/>
    <property type="match status" value="1"/>
</dbReference>
<keyword evidence="9 12" id="KW-1133">Transmembrane helix</keyword>
<keyword evidence="11 12" id="KW-0472">Membrane</keyword>
<dbReference type="OrthoDB" id="15218at2"/>
<keyword evidence="4 12" id="KW-0645">Protease</keyword>
<keyword evidence="6 12" id="KW-0479">Metal-binding</keyword>
<dbReference type="EMBL" id="SPKJ01000073">
    <property type="protein sequence ID" value="MYZ49404.1"/>
    <property type="molecule type" value="Genomic_DNA"/>
</dbReference>
<keyword evidence="10 12" id="KW-0482">Metalloprotease</keyword>
<dbReference type="Proteomes" id="UP000773614">
    <property type="component" value="Unassembled WGS sequence"/>
</dbReference>
<dbReference type="GO" id="GO:0008270">
    <property type="term" value="F:zinc ion binding"/>
    <property type="evidence" value="ECO:0007669"/>
    <property type="project" value="UniProtKB-UniRule"/>
</dbReference>
<evidence type="ECO:0000313" key="16">
    <source>
        <dbReference type="Proteomes" id="UP000773614"/>
    </source>
</evidence>
<feature type="active site" evidence="12">
    <location>
        <position position="131"/>
    </location>
</feature>
<dbReference type="GO" id="GO:0004222">
    <property type="term" value="F:metalloendopeptidase activity"/>
    <property type="evidence" value="ECO:0007669"/>
    <property type="project" value="UniProtKB-UniRule"/>
</dbReference>
<keyword evidence="16" id="KW-1185">Reference proteome</keyword>
<evidence type="ECO:0000256" key="9">
    <source>
        <dbReference type="ARBA" id="ARBA00022989"/>
    </source>
</evidence>
<dbReference type="CDD" id="cd07336">
    <property type="entry name" value="M48B_HtpX_like"/>
    <property type="match status" value="1"/>
</dbReference>
<accession>A0A964T6P1</accession>
<proteinExistence type="inferred from homology"/>
<feature type="transmembrane region" description="Helical" evidence="12">
    <location>
        <begin position="30"/>
        <end position="48"/>
    </location>
</feature>
<evidence type="ECO:0000256" key="6">
    <source>
        <dbReference type="ARBA" id="ARBA00022723"/>
    </source>
</evidence>
<feature type="transmembrane region" description="Helical" evidence="12">
    <location>
        <begin position="141"/>
        <end position="164"/>
    </location>
</feature>
<dbReference type="AlphaFoldDB" id="A0A964T6P1"/>
<dbReference type="PANTHER" id="PTHR43221:SF1">
    <property type="entry name" value="PROTEASE HTPX"/>
    <property type="match status" value="1"/>
</dbReference>
<keyword evidence="8 12" id="KW-0862">Zinc</keyword>
<evidence type="ECO:0000256" key="11">
    <source>
        <dbReference type="ARBA" id="ARBA00023136"/>
    </source>
</evidence>
<protein>
    <recommendedName>
        <fullName evidence="12">Protease HtpX homolog</fullName>
        <ecNumber evidence="12">3.4.24.-</ecNumber>
    </recommendedName>
</protein>
<evidence type="ECO:0000256" key="3">
    <source>
        <dbReference type="ARBA" id="ARBA00022475"/>
    </source>
</evidence>
<dbReference type="InterPro" id="IPR001915">
    <property type="entry name" value="Peptidase_M48"/>
</dbReference>
<comment type="subcellular location">
    <subcellularLocation>
        <location evidence="1 12">Cell membrane</location>
        <topology evidence="1 12">Multi-pass membrane protein</topology>
    </subcellularLocation>
</comment>
<dbReference type="EC" id="3.4.24.-" evidence="12"/>
<dbReference type="Pfam" id="PF01435">
    <property type="entry name" value="Peptidase_M48"/>
    <property type="match status" value="1"/>
</dbReference>
<feature type="binding site" evidence="12">
    <location>
        <position position="201"/>
    </location>
    <ligand>
        <name>Zn(2+)</name>
        <dbReference type="ChEBI" id="CHEBI:29105"/>
        <note>catalytic</note>
    </ligand>
</feature>
<dbReference type="GO" id="GO:0006508">
    <property type="term" value="P:proteolysis"/>
    <property type="evidence" value="ECO:0007669"/>
    <property type="project" value="UniProtKB-KW"/>
</dbReference>
<evidence type="ECO:0000256" key="13">
    <source>
        <dbReference type="SAM" id="MobiDB-lite"/>
    </source>
</evidence>
<dbReference type="HAMAP" id="MF_00188">
    <property type="entry name" value="Pept_M48_protease_HtpX"/>
    <property type="match status" value="1"/>
</dbReference>
<keyword evidence="3 12" id="KW-1003">Cell membrane</keyword>
<evidence type="ECO:0000256" key="4">
    <source>
        <dbReference type="ARBA" id="ARBA00022670"/>
    </source>
</evidence>
<keyword evidence="7 12" id="KW-0378">Hydrolase</keyword>
<evidence type="ECO:0000259" key="14">
    <source>
        <dbReference type="Pfam" id="PF01435"/>
    </source>
</evidence>
<feature type="transmembrane region" description="Helical" evidence="12">
    <location>
        <begin position="176"/>
        <end position="196"/>
    </location>
</feature>
<keyword evidence="5 12" id="KW-0812">Transmembrane</keyword>
<reference evidence="15" key="1">
    <citation type="submission" date="2019-03" db="EMBL/GenBank/DDBJ databases">
        <title>Afifella sp. nov., isolated from activated sludge.</title>
        <authorList>
            <person name="Li Q."/>
            <person name="Liu Y."/>
        </authorList>
    </citation>
    <scope>NUCLEOTIDE SEQUENCE</scope>
    <source>
        <strain evidence="15">L72</strain>
    </source>
</reference>
<dbReference type="RefSeq" id="WP_161141745.1">
    <property type="nucleotide sequence ID" value="NZ_SPKJ01000073.1"/>
</dbReference>
<feature type="binding site" evidence="12">
    <location>
        <position position="130"/>
    </location>
    <ligand>
        <name>Zn(2+)</name>
        <dbReference type="ChEBI" id="CHEBI:29105"/>
        <note>catalytic</note>
    </ligand>
</feature>
<evidence type="ECO:0000256" key="2">
    <source>
        <dbReference type="ARBA" id="ARBA00009779"/>
    </source>
</evidence>
<evidence type="ECO:0000256" key="1">
    <source>
        <dbReference type="ARBA" id="ARBA00004651"/>
    </source>
</evidence>
<dbReference type="PANTHER" id="PTHR43221">
    <property type="entry name" value="PROTEASE HTPX"/>
    <property type="match status" value="1"/>
</dbReference>
<dbReference type="GO" id="GO:0005886">
    <property type="term" value="C:plasma membrane"/>
    <property type="evidence" value="ECO:0007669"/>
    <property type="project" value="UniProtKB-SubCell"/>
</dbReference>
<comment type="cofactor">
    <cofactor evidence="12">
        <name>Zn(2+)</name>
        <dbReference type="ChEBI" id="CHEBI:29105"/>
    </cofactor>
    <text evidence="12">Binds 1 zinc ion per subunit.</text>
</comment>
<evidence type="ECO:0000256" key="10">
    <source>
        <dbReference type="ARBA" id="ARBA00023049"/>
    </source>
</evidence>
<feature type="binding site" evidence="12">
    <location>
        <position position="134"/>
    </location>
    <ligand>
        <name>Zn(2+)</name>
        <dbReference type="ChEBI" id="CHEBI:29105"/>
        <note>catalytic</note>
    </ligand>
</feature>
<evidence type="ECO:0000256" key="7">
    <source>
        <dbReference type="ARBA" id="ARBA00022801"/>
    </source>
</evidence>
<dbReference type="NCBIfam" id="NF002826">
    <property type="entry name" value="PRK03001.1"/>
    <property type="match status" value="1"/>
</dbReference>
<gene>
    <name evidence="12 15" type="primary">htpX</name>
    <name evidence="15" type="ORF">E4O86_16975</name>
</gene>
<evidence type="ECO:0000256" key="12">
    <source>
        <dbReference type="HAMAP-Rule" id="MF_00188"/>
    </source>
</evidence>
<sequence>MNLMKTAMLLATLTAIFMGVGYLIGGGNGAFIAFLVAAAMNLFSYWNADKIVLRMHNAHEVDARSAPEYFRIIERLAARAGLPMPRVYVIDDAQPNAFATGRNPQNAAVAATTGLLERLTPEEVAGVMAHELAHVQNRDTLTMTITATIAGAISMLANFAFFFGGNRDNNSPLGPIAVLLAAITAPIAAMLVQMAISRTREYSADRRGAEICGQPLWLASALAKIANAAHRIPMYSAERNPATAPLFIINPLSGERMDNLFSTHPATENRIAALQEIAREMGAGGGRSFEPATPPPASPAPSGPWGNAGRRTARGPWG</sequence>
<feature type="transmembrane region" description="Helical" evidence="12">
    <location>
        <begin position="7"/>
        <end position="24"/>
    </location>
</feature>
<evidence type="ECO:0000256" key="5">
    <source>
        <dbReference type="ARBA" id="ARBA00022692"/>
    </source>
</evidence>
<feature type="compositionally biased region" description="Pro residues" evidence="13">
    <location>
        <begin position="292"/>
        <end position="302"/>
    </location>
</feature>